<dbReference type="EMBL" id="JACHFM010000010">
    <property type="protein sequence ID" value="MBB5224548.1"/>
    <property type="molecule type" value="Genomic_DNA"/>
</dbReference>
<evidence type="ECO:0000313" key="4">
    <source>
        <dbReference type="EMBL" id="MBB5224548.1"/>
    </source>
</evidence>
<reference evidence="4 5" key="1">
    <citation type="submission" date="2020-08" db="EMBL/GenBank/DDBJ databases">
        <title>Genomic Encyclopedia of Type Strains, Phase IV (KMG-IV): sequencing the most valuable type-strain genomes for metagenomic binning, comparative biology and taxonomic classification.</title>
        <authorList>
            <person name="Goeker M."/>
        </authorList>
    </citation>
    <scope>NUCLEOTIDE SEQUENCE [LARGE SCALE GENOMIC DNA]</scope>
    <source>
        <strain evidence="4 5">DSM 101730</strain>
    </source>
</reference>
<sequence>MTLTKRPRKAPGRPGTALGAKAADPGTPIPIGALEQHVAIVGRTGSGKSYAARGAVEALLDAGRQVVVLDPTGVWWGLRAGADGGSGFPVPVIGGDRADVALPADAGAALAALLVACRQSAVVDTSGFTMGERRRFYGAFLAGLHQENRAALHLVVDEADELAPQRPLPDQTTVLHEMDRIVRRGRARGFRVLMITQRPAVLHKDVLSQAGCLIAMQLTAAQDRAAIGAWIEGQADRAEAKALLASLPQLRTGEGWLWWPHAGPPVQQRFPRIRTLDTGSTPAHGEEAAEAPLSDAGLDLEALRAALAAPVADKPRRDDSKALTALRAERDRLERERDQALADLEACRVAIRAAAGSLAPFVGEVVTSPTLRPAEEEVPVPVTAPPAPRGKARSTARRGRGEGAELRILRVLVAHGRPATMRQWATLAGLSAKGGTWSTYVSRLRTSGYLGAGVGGTWFVNDAGRAAAGEVGPPPSSEELVGRWCEVVGAGGAGRMLAVLAGRYPATVDRETLAGELGLAASGGTFSTYLSRLVSNGLATRLPEGVRAAGELFPGGSEAR</sequence>
<dbReference type="Pfam" id="PF01935">
    <property type="entry name" value="DUF87"/>
    <property type="match status" value="1"/>
</dbReference>
<dbReference type="RefSeq" id="WP_184155431.1">
    <property type="nucleotide sequence ID" value="NZ_JACHFM010000010.1"/>
</dbReference>
<organism evidence="4 5">
    <name type="scientific">Amaricoccus macauensis</name>
    <dbReference type="NCBI Taxonomy" id="57001"/>
    <lineage>
        <taxon>Bacteria</taxon>
        <taxon>Pseudomonadati</taxon>
        <taxon>Pseudomonadota</taxon>
        <taxon>Alphaproteobacteria</taxon>
        <taxon>Rhodobacterales</taxon>
        <taxon>Paracoccaceae</taxon>
        <taxon>Amaricoccus</taxon>
    </lineage>
</organism>
<dbReference type="Gene3D" id="3.40.50.300">
    <property type="entry name" value="P-loop containing nucleotide triphosphate hydrolases"/>
    <property type="match status" value="1"/>
</dbReference>
<protein>
    <recommendedName>
        <fullName evidence="3">Helicase HerA central domain-containing protein</fullName>
    </recommendedName>
</protein>
<dbReference type="InterPro" id="IPR002789">
    <property type="entry name" value="HerA_central"/>
</dbReference>
<name>A0A840SUY9_9RHOB</name>
<dbReference type="SUPFAM" id="SSF52540">
    <property type="entry name" value="P-loop containing nucleoside triphosphate hydrolases"/>
    <property type="match status" value="1"/>
</dbReference>
<gene>
    <name evidence="4" type="ORF">HNP73_004519</name>
</gene>
<feature type="region of interest" description="Disordered" evidence="2">
    <location>
        <begin position="1"/>
        <end position="24"/>
    </location>
</feature>
<dbReference type="InterPro" id="IPR008571">
    <property type="entry name" value="HerA-like"/>
</dbReference>
<evidence type="ECO:0000259" key="3">
    <source>
        <dbReference type="Pfam" id="PF01935"/>
    </source>
</evidence>
<proteinExistence type="predicted"/>
<evidence type="ECO:0000256" key="1">
    <source>
        <dbReference type="SAM" id="Coils"/>
    </source>
</evidence>
<accession>A0A840SUY9</accession>
<comment type="caution">
    <text evidence="4">The sequence shown here is derived from an EMBL/GenBank/DDBJ whole genome shotgun (WGS) entry which is preliminary data.</text>
</comment>
<dbReference type="Proteomes" id="UP000549457">
    <property type="component" value="Unassembled WGS sequence"/>
</dbReference>
<feature type="domain" description="Helicase HerA central" evidence="3">
    <location>
        <begin position="25"/>
        <end position="73"/>
    </location>
</feature>
<keyword evidence="5" id="KW-1185">Reference proteome</keyword>
<evidence type="ECO:0000313" key="5">
    <source>
        <dbReference type="Proteomes" id="UP000549457"/>
    </source>
</evidence>
<dbReference type="AlphaFoldDB" id="A0A840SUY9"/>
<feature type="compositionally biased region" description="Basic residues" evidence="2">
    <location>
        <begin position="1"/>
        <end position="11"/>
    </location>
</feature>
<evidence type="ECO:0000256" key="2">
    <source>
        <dbReference type="SAM" id="MobiDB-lite"/>
    </source>
</evidence>
<keyword evidence="1" id="KW-0175">Coiled coil</keyword>
<dbReference type="PANTHER" id="PTHR42957">
    <property type="entry name" value="HELICASE MJ1565-RELATED"/>
    <property type="match status" value="1"/>
</dbReference>
<dbReference type="InterPro" id="IPR027417">
    <property type="entry name" value="P-loop_NTPase"/>
</dbReference>
<feature type="coiled-coil region" evidence="1">
    <location>
        <begin position="316"/>
        <end position="350"/>
    </location>
</feature>
<feature type="region of interest" description="Disordered" evidence="2">
    <location>
        <begin position="376"/>
        <end position="399"/>
    </location>
</feature>
<dbReference type="PANTHER" id="PTHR42957:SF1">
    <property type="entry name" value="HELICASE MJ1565-RELATED"/>
    <property type="match status" value="1"/>
</dbReference>